<dbReference type="PANTHER" id="PTHR35175:SF2">
    <property type="entry name" value="DUF1289 DOMAIN-CONTAINING PROTEIN"/>
    <property type="match status" value="1"/>
</dbReference>
<protein>
    <submittedName>
        <fullName evidence="1">DUF1289 domain-containing protein</fullName>
    </submittedName>
</protein>
<dbReference type="PANTHER" id="PTHR35175">
    <property type="entry name" value="DUF1289 DOMAIN-CONTAINING PROTEIN"/>
    <property type="match status" value="1"/>
</dbReference>
<organism evidence="1 2">
    <name type="scientific">Hydrogenophaga atypica</name>
    <dbReference type="NCBI Taxonomy" id="249409"/>
    <lineage>
        <taxon>Bacteria</taxon>
        <taxon>Pseudomonadati</taxon>
        <taxon>Pseudomonadota</taxon>
        <taxon>Betaproteobacteria</taxon>
        <taxon>Burkholderiales</taxon>
        <taxon>Comamonadaceae</taxon>
        <taxon>Hydrogenophaga</taxon>
    </lineage>
</organism>
<name>A0ABW2QED2_9BURK</name>
<evidence type="ECO:0000313" key="2">
    <source>
        <dbReference type="Proteomes" id="UP001596501"/>
    </source>
</evidence>
<keyword evidence="2" id="KW-1185">Reference proteome</keyword>
<dbReference type="Proteomes" id="UP001596501">
    <property type="component" value="Unassembled WGS sequence"/>
</dbReference>
<comment type="caution">
    <text evidence="1">The sequence shown here is derived from an EMBL/GenBank/DDBJ whole genome shotgun (WGS) entry which is preliminary data.</text>
</comment>
<gene>
    <name evidence="1" type="ORF">ACFQPB_02015</name>
</gene>
<sequence length="75" mass="8104">MIHPTTPLTLARARKTAAVPSPCVGVCRMVPATGLCEGCWRNIDEIVAWGRASDTERLRIWGLIEARQAEAVSGS</sequence>
<proteinExistence type="predicted"/>
<accession>A0ABW2QED2</accession>
<dbReference type="Pfam" id="PF06945">
    <property type="entry name" value="DUF1289"/>
    <property type="match status" value="1"/>
</dbReference>
<dbReference type="EMBL" id="JBHTCA010000001">
    <property type="protein sequence ID" value="MFC7407631.1"/>
    <property type="molecule type" value="Genomic_DNA"/>
</dbReference>
<reference evidence="2" key="1">
    <citation type="journal article" date="2019" name="Int. J. Syst. Evol. Microbiol.">
        <title>The Global Catalogue of Microorganisms (GCM) 10K type strain sequencing project: providing services to taxonomists for standard genome sequencing and annotation.</title>
        <authorList>
            <consortium name="The Broad Institute Genomics Platform"/>
            <consortium name="The Broad Institute Genome Sequencing Center for Infectious Disease"/>
            <person name="Wu L."/>
            <person name="Ma J."/>
        </authorList>
    </citation>
    <scope>NUCLEOTIDE SEQUENCE [LARGE SCALE GENOMIC DNA]</scope>
    <source>
        <strain evidence="2">CGMCC 1.12371</strain>
    </source>
</reference>
<dbReference type="RefSeq" id="WP_382219377.1">
    <property type="nucleotide sequence ID" value="NZ_JBHTCA010000001.1"/>
</dbReference>
<evidence type="ECO:0000313" key="1">
    <source>
        <dbReference type="EMBL" id="MFC7407631.1"/>
    </source>
</evidence>
<dbReference type="InterPro" id="IPR010710">
    <property type="entry name" value="DUF1289"/>
</dbReference>